<evidence type="ECO:0000313" key="2">
    <source>
        <dbReference type="EMBL" id="MFC4186134.1"/>
    </source>
</evidence>
<dbReference type="EMBL" id="JBHSCF010000010">
    <property type="protein sequence ID" value="MFC4186134.1"/>
    <property type="molecule type" value="Genomic_DNA"/>
</dbReference>
<name>A0ABV8N281_9ACTN</name>
<evidence type="ECO:0000256" key="1">
    <source>
        <dbReference type="SAM" id="MobiDB-lite"/>
    </source>
</evidence>
<sequence>MQALYAVSFDIRSAQEQPGRVYERLRGHLADWLGHHGRVPAPSVTELDRDGRAVLVGKFPGHGDRTVSWTVAGDELTRALRMTIHQPLSTGPAQFVTRVTVSQSEEGGGGLRIVMGREIPDGWITPVQDPQLKRPNLLRAVLGDQELEVRVLSQLATGRYERIREESHADVLLDVLALRTRLPILLTHPRDQAGWSAAADAWGQLAGLAQVVTLNYVTAQAVRRAHEQLAVPSGGVRLVWPDLGLEHPSYSREEVSQASFVERRLMLSLAHLSSSPVAVTRRGNVRGRLRTAREPVGRRSSCRAPRPPATRPPSSKHCRNVSGSSKRTPRPGKYGTELHGGTRQGARRCRHR</sequence>
<protein>
    <submittedName>
        <fullName evidence="2">Uncharacterized protein</fullName>
    </submittedName>
</protein>
<comment type="caution">
    <text evidence="2">The sequence shown here is derived from an EMBL/GenBank/DDBJ whole genome shotgun (WGS) entry which is preliminary data.</text>
</comment>
<keyword evidence="3" id="KW-1185">Reference proteome</keyword>
<proteinExistence type="predicted"/>
<evidence type="ECO:0000313" key="3">
    <source>
        <dbReference type="Proteomes" id="UP001595871"/>
    </source>
</evidence>
<gene>
    <name evidence="2" type="ORF">ACFO3R_07010</name>
</gene>
<accession>A0ABV8N281</accession>
<feature type="region of interest" description="Disordered" evidence="1">
    <location>
        <begin position="281"/>
        <end position="352"/>
    </location>
</feature>
<dbReference type="Proteomes" id="UP001595871">
    <property type="component" value="Unassembled WGS sequence"/>
</dbReference>
<organism evidence="2 3">
    <name type="scientific">Streptomyces flavovirens</name>
    <dbReference type="NCBI Taxonomy" id="52258"/>
    <lineage>
        <taxon>Bacteria</taxon>
        <taxon>Bacillati</taxon>
        <taxon>Actinomycetota</taxon>
        <taxon>Actinomycetes</taxon>
        <taxon>Kitasatosporales</taxon>
        <taxon>Streptomycetaceae</taxon>
        <taxon>Streptomyces</taxon>
    </lineage>
</organism>
<dbReference type="RefSeq" id="WP_200696599.1">
    <property type="nucleotide sequence ID" value="NZ_BAAAYA010000010.1"/>
</dbReference>
<reference evidence="3" key="1">
    <citation type="journal article" date="2019" name="Int. J. Syst. Evol. Microbiol.">
        <title>The Global Catalogue of Microorganisms (GCM) 10K type strain sequencing project: providing services to taxonomists for standard genome sequencing and annotation.</title>
        <authorList>
            <consortium name="The Broad Institute Genomics Platform"/>
            <consortium name="The Broad Institute Genome Sequencing Center for Infectious Disease"/>
            <person name="Wu L."/>
            <person name="Ma J."/>
        </authorList>
    </citation>
    <scope>NUCLEOTIDE SEQUENCE [LARGE SCALE GENOMIC DNA]</scope>
    <source>
        <strain evidence="3">CCM 3243</strain>
    </source>
</reference>